<dbReference type="EMBL" id="QJSQ01000005">
    <property type="protein sequence ID" value="PYE24973.1"/>
    <property type="molecule type" value="Genomic_DNA"/>
</dbReference>
<comment type="caution">
    <text evidence="11">The sequence shown here is derived from an EMBL/GenBank/DDBJ whole genome shotgun (WGS) entry which is preliminary data.</text>
</comment>
<dbReference type="PANTHER" id="PTHR33121">
    <property type="entry name" value="CYCLIC DI-GMP PHOSPHODIESTERASE PDEF"/>
    <property type="match status" value="1"/>
</dbReference>
<keyword evidence="3" id="KW-1003">Cell membrane</keyword>
<keyword evidence="8" id="KW-0472">Membrane</keyword>
<evidence type="ECO:0000313" key="12">
    <source>
        <dbReference type="Proteomes" id="UP000247772"/>
    </source>
</evidence>
<evidence type="ECO:0000259" key="10">
    <source>
        <dbReference type="PROSITE" id="PS50883"/>
    </source>
</evidence>
<dbReference type="InterPro" id="IPR024744">
    <property type="entry name" value="CSS-motif_dom"/>
</dbReference>
<evidence type="ECO:0000256" key="6">
    <source>
        <dbReference type="ARBA" id="ARBA00022801"/>
    </source>
</evidence>
<dbReference type="PANTHER" id="PTHR33121:SF81">
    <property type="entry name" value="CYCLIC DI-GMP PHOSPHODIESTERASE PDEB-RELATED"/>
    <property type="match status" value="1"/>
</dbReference>
<dbReference type="InterPro" id="IPR050706">
    <property type="entry name" value="Cyclic-di-GMP_PDE-like"/>
</dbReference>
<dbReference type="RefSeq" id="WP_110854745.1">
    <property type="nucleotide sequence ID" value="NZ_QJSQ01000005.1"/>
</dbReference>
<dbReference type="InterPro" id="IPR035919">
    <property type="entry name" value="EAL_sf"/>
</dbReference>
<evidence type="ECO:0000256" key="7">
    <source>
        <dbReference type="ARBA" id="ARBA00022989"/>
    </source>
</evidence>
<evidence type="ECO:0000256" key="2">
    <source>
        <dbReference type="ARBA" id="ARBA00012282"/>
    </source>
</evidence>
<dbReference type="Pfam" id="PF00563">
    <property type="entry name" value="EAL"/>
    <property type="match status" value="1"/>
</dbReference>
<evidence type="ECO:0000256" key="8">
    <source>
        <dbReference type="ARBA" id="ARBA00023136"/>
    </source>
</evidence>
<keyword evidence="4" id="KW-0973">c-di-GMP</keyword>
<comment type="catalytic activity">
    <reaction evidence="9">
        <text>3',3'-c-di-GMP + H2O = 5'-phosphoguanylyl(3'-&gt;5')guanosine + H(+)</text>
        <dbReference type="Rhea" id="RHEA:24902"/>
        <dbReference type="ChEBI" id="CHEBI:15377"/>
        <dbReference type="ChEBI" id="CHEBI:15378"/>
        <dbReference type="ChEBI" id="CHEBI:58754"/>
        <dbReference type="ChEBI" id="CHEBI:58805"/>
        <dbReference type="EC" id="3.1.4.52"/>
    </reaction>
</comment>
<evidence type="ECO:0000256" key="3">
    <source>
        <dbReference type="ARBA" id="ARBA00022475"/>
    </source>
</evidence>
<dbReference type="GO" id="GO:0071111">
    <property type="term" value="F:cyclic-guanylate-specific phosphodiesterase activity"/>
    <property type="evidence" value="ECO:0007669"/>
    <property type="project" value="UniProtKB-EC"/>
</dbReference>
<dbReference type="InterPro" id="IPR001633">
    <property type="entry name" value="EAL_dom"/>
</dbReference>
<keyword evidence="5" id="KW-0812">Transmembrane</keyword>
<keyword evidence="6" id="KW-0378">Hydrolase</keyword>
<dbReference type="Pfam" id="PF12792">
    <property type="entry name" value="CSS-motif"/>
    <property type="match status" value="1"/>
</dbReference>
<name>A0A2V4U385_9BURK</name>
<organism evidence="11 12">
    <name type="scientific">Paraburkholderia silvatlantica</name>
    <dbReference type="NCBI Taxonomy" id="321895"/>
    <lineage>
        <taxon>Bacteria</taxon>
        <taxon>Pseudomonadati</taxon>
        <taxon>Pseudomonadota</taxon>
        <taxon>Betaproteobacteria</taxon>
        <taxon>Burkholderiales</taxon>
        <taxon>Burkholderiaceae</taxon>
        <taxon>Paraburkholderia</taxon>
    </lineage>
</organism>
<dbReference type="OrthoDB" id="9813903at2"/>
<dbReference type="Proteomes" id="UP000247772">
    <property type="component" value="Unassembled WGS sequence"/>
</dbReference>
<dbReference type="PROSITE" id="PS50883">
    <property type="entry name" value="EAL"/>
    <property type="match status" value="1"/>
</dbReference>
<dbReference type="Gene3D" id="3.20.20.450">
    <property type="entry name" value="EAL domain"/>
    <property type="match status" value="1"/>
</dbReference>
<keyword evidence="7" id="KW-1133">Transmembrane helix</keyword>
<accession>A0A2V4U385</accession>
<feature type="domain" description="EAL" evidence="10">
    <location>
        <begin position="266"/>
        <end position="518"/>
    </location>
</feature>
<dbReference type="SMART" id="SM00052">
    <property type="entry name" value="EAL"/>
    <property type="match status" value="1"/>
</dbReference>
<dbReference type="CDD" id="cd01948">
    <property type="entry name" value="EAL"/>
    <property type="match status" value="1"/>
</dbReference>
<reference evidence="11 12" key="1">
    <citation type="submission" date="2018-06" db="EMBL/GenBank/DDBJ databases">
        <title>Genomic Encyclopedia of Type Strains, Phase IV (KMG-V): Genome sequencing to study the core and pangenomes of soil and plant-associated prokaryotes.</title>
        <authorList>
            <person name="Whitman W."/>
        </authorList>
    </citation>
    <scope>NUCLEOTIDE SEQUENCE [LARGE SCALE GENOMIC DNA]</scope>
    <source>
        <strain evidence="11 12">SRCL-318</strain>
    </source>
</reference>
<gene>
    <name evidence="11" type="ORF">C7410_105198</name>
</gene>
<dbReference type="AlphaFoldDB" id="A0A2V4U385"/>
<sequence>MSSRLTVLTTFCVVTFAVLATLTAAVYASNAINERQLRRQVDVFSNRALQRAELVSAEAGSALRQLMSYADAPCTNDHMQRLRQVEEQFRYIREVASIHDMRLRCSSLRGAVDIALPPPEWAYAGGFTAWHTEVGKRGNERQMLNVRLGNHVVVIDPRFYLDIVPLDDTIKLTVLETQDGAVIANWPHTDDALVRAALERTGSSAYFEGRYYVVERSSRYPIAVVAYEPEQRMRRDLAAQLRTLLPPALVLSAIGTWLVMRWRRKLRTPRNALLQGIRQHQFVAWMQPLVSLESGRCVGAEALVRWKLEDGTVVAPDTFIPMAESLDLVEPITDQVIRSVFEGVGATLAHRRDLHVSLNLAGKDLAGTRVLETLKASLAKYAVRPEQIWFEAVERTLIDTASCAPVLDAFRAAGHRVFIDDFGTGYSSLSYLQALPVDGIKIDRSFIRSLASGEEMNKIVPHIIEMARSLDLLMVAEGVETEAQAQYLRERGVQFAQGWLYAKAMPADEFLRYLEREAACTHKA</sequence>
<dbReference type="GO" id="GO:0005886">
    <property type="term" value="C:plasma membrane"/>
    <property type="evidence" value="ECO:0007669"/>
    <property type="project" value="UniProtKB-SubCell"/>
</dbReference>
<protein>
    <recommendedName>
        <fullName evidence="2">cyclic-guanylate-specific phosphodiesterase</fullName>
        <ecNumber evidence="2">3.1.4.52</ecNumber>
    </recommendedName>
</protein>
<dbReference type="EC" id="3.1.4.52" evidence="2"/>
<evidence type="ECO:0000256" key="4">
    <source>
        <dbReference type="ARBA" id="ARBA00022636"/>
    </source>
</evidence>
<evidence type="ECO:0000256" key="9">
    <source>
        <dbReference type="ARBA" id="ARBA00034290"/>
    </source>
</evidence>
<evidence type="ECO:0000313" key="11">
    <source>
        <dbReference type="EMBL" id="PYE24973.1"/>
    </source>
</evidence>
<comment type="subcellular location">
    <subcellularLocation>
        <location evidence="1">Cell membrane</location>
        <topology evidence="1">Multi-pass membrane protein</topology>
    </subcellularLocation>
</comment>
<dbReference type="SUPFAM" id="SSF141868">
    <property type="entry name" value="EAL domain-like"/>
    <property type="match status" value="1"/>
</dbReference>
<proteinExistence type="predicted"/>
<evidence type="ECO:0000256" key="5">
    <source>
        <dbReference type="ARBA" id="ARBA00022692"/>
    </source>
</evidence>
<evidence type="ECO:0000256" key="1">
    <source>
        <dbReference type="ARBA" id="ARBA00004651"/>
    </source>
</evidence>